<dbReference type="PANTHER" id="PTHR10695">
    <property type="entry name" value="DEPHOSPHO-COA KINASE-RELATED"/>
    <property type="match status" value="1"/>
</dbReference>
<gene>
    <name evidence="8" type="primary">coaE</name>
    <name evidence="10" type="ORF">SAMN05216216_10777</name>
</gene>
<keyword evidence="2 8" id="KW-0963">Cytoplasm</keyword>
<dbReference type="RefSeq" id="WP_092985686.1">
    <property type="nucleotide sequence ID" value="NZ_FNFY01000007.1"/>
</dbReference>
<dbReference type="UniPathway" id="UPA00241">
    <property type="reaction ID" value="UER00356"/>
</dbReference>
<dbReference type="InterPro" id="IPR027417">
    <property type="entry name" value="P-loop_NTPase"/>
</dbReference>
<dbReference type="NCBIfam" id="TIGR00152">
    <property type="entry name" value="dephospho-CoA kinase"/>
    <property type="match status" value="1"/>
</dbReference>
<evidence type="ECO:0000313" key="10">
    <source>
        <dbReference type="EMBL" id="SDK70577.1"/>
    </source>
</evidence>
<dbReference type="GO" id="GO:0015937">
    <property type="term" value="P:coenzyme A biosynthetic process"/>
    <property type="evidence" value="ECO:0007669"/>
    <property type="project" value="UniProtKB-UniRule"/>
</dbReference>
<dbReference type="SUPFAM" id="SSF52540">
    <property type="entry name" value="P-loop containing nucleoside triphosphate hydrolases"/>
    <property type="match status" value="1"/>
</dbReference>
<dbReference type="GO" id="GO:0005737">
    <property type="term" value="C:cytoplasm"/>
    <property type="evidence" value="ECO:0007669"/>
    <property type="project" value="UniProtKB-SubCell"/>
</dbReference>
<evidence type="ECO:0000256" key="2">
    <source>
        <dbReference type="ARBA" id="ARBA00022490"/>
    </source>
</evidence>
<dbReference type="PANTHER" id="PTHR10695:SF46">
    <property type="entry name" value="BIFUNCTIONAL COENZYME A SYNTHASE-RELATED"/>
    <property type="match status" value="1"/>
</dbReference>
<evidence type="ECO:0000256" key="8">
    <source>
        <dbReference type="HAMAP-Rule" id="MF_00376"/>
    </source>
</evidence>
<comment type="similarity">
    <text evidence="1 8">Belongs to the CoaE family.</text>
</comment>
<evidence type="ECO:0000256" key="4">
    <source>
        <dbReference type="ARBA" id="ARBA00022741"/>
    </source>
</evidence>
<keyword evidence="3 8" id="KW-0808">Transferase</keyword>
<dbReference type="GO" id="GO:0005524">
    <property type="term" value="F:ATP binding"/>
    <property type="evidence" value="ECO:0007669"/>
    <property type="project" value="UniProtKB-UniRule"/>
</dbReference>
<dbReference type="HAMAP" id="MF_00376">
    <property type="entry name" value="Dephospho_CoA_kinase"/>
    <property type="match status" value="1"/>
</dbReference>
<dbReference type="STRING" id="576118.SAMN05216216_10777"/>
<dbReference type="CDD" id="cd02022">
    <property type="entry name" value="DPCK"/>
    <property type="match status" value="1"/>
</dbReference>
<dbReference type="GO" id="GO:0004140">
    <property type="term" value="F:dephospho-CoA kinase activity"/>
    <property type="evidence" value="ECO:0007669"/>
    <property type="project" value="UniProtKB-UniRule"/>
</dbReference>
<keyword evidence="7 8" id="KW-0173">Coenzyme A biosynthesis</keyword>
<dbReference type="Pfam" id="PF01121">
    <property type="entry name" value="CoaE"/>
    <property type="match status" value="1"/>
</dbReference>
<accession>A0A1G9E3D3</accession>
<dbReference type="PROSITE" id="PS51219">
    <property type="entry name" value="DPCK"/>
    <property type="match status" value="1"/>
</dbReference>
<evidence type="ECO:0000256" key="3">
    <source>
        <dbReference type="ARBA" id="ARBA00022679"/>
    </source>
</evidence>
<sequence>MYKVIGLTGGIASGKSTASDYIRSLGFEVLDADVYARKVTEKDSAGYHKIIEAFGTDILDENKEIDRRKLGEIIFNDPEERKKLNGISHPEIRRMMNADQEAFLKHNHVFLDIPLLFENGLDKNCDITITVYVTKENQMERLMERNNLTEKEAASRVNSQMSLDEKKNLSDYVFDNNNDKKELFDQIDEFVEMLKKQQL</sequence>
<dbReference type="InterPro" id="IPR001977">
    <property type="entry name" value="Depp_CoAkinase"/>
</dbReference>
<dbReference type="Proteomes" id="UP000199008">
    <property type="component" value="Unassembled WGS sequence"/>
</dbReference>
<dbReference type="Gene3D" id="3.40.50.300">
    <property type="entry name" value="P-loop containing nucleotide triphosphate hydrolases"/>
    <property type="match status" value="1"/>
</dbReference>
<protein>
    <recommendedName>
        <fullName evidence="8 9">Dephospho-CoA kinase</fullName>
        <ecNumber evidence="8 9">2.7.1.24</ecNumber>
    </recommendedName>
    <alternativeName>
        <fullName evidence="8">Dephosphocoenzyme A kinase</fullName>
    </alternativeName>
</protein>
<dbReference type="FunFam" id="3.40.50.300:FF:000991">
    <property type="entry name" value="Dephospho-CoA kinase"/>
    <property type="match status" value="1"/>
</dbReference>
<dbReference type="AlphaFoldDB" id="A0A1G9E3D3"/>
<comment type="function">
    <text evidence="8">Catalyzes the phosphorylation of the 3'-hydroxyl group of dephosphocoenzyme A to form coenzyme A.</text>
</comment>
<evidence type="ECO:0000256" key="9">
    <source>
        <dbReference type="NCBIfam" id="TIGR00152"/>
    </source>
</evidence>
<proteinExistence type="inferred from homology"/>
<keyword evidence="6 8" id="KW-0067">ATP-binding</keyword>
<keyword evidence="4 8" id="KW-0547">Nucleotide-binding</keyword>
<evidence type="ECO:0000256" key="7">
    <source>
        <dbReference type="ARBA" id="ARBA00022993"/>
    </source>
</evidence>
<dbReference type="EC" id="2.7.1.24" evidence="8 9"/>
<name>A0A1G9E3D3_9BACL</name>
<feature type="binding site" evidence="8">
    <location>
        <begin position="12"/>
        <end position="17"/>
    </location>
    <ligand>
        <name>ATP</name>
        <dbReference type="ChEBI" id="CHEBI:30616"/>
    </ligand>
</feature>
<comment type="catalytic activity">
    <reaction evidence="8">
        <text>3'-dephospho-CoA + ATP = ADP + CoA + H(+)</text>
        <dbReference type="Rhea" id="RHEA:18245"/>
        <dbReference type="ChEBI" id="CHEBI:15378"/>
        <dbReference type="ChEBI" id="CHEBI:30616"/>
        <dbReference type="ChEBI" id="CHEBI:57287"/>
        <dbReference type="ChEBI" id="CHEBI:57328"/>
        <dbReference type="ChEBI" id="CHEBI:456216"/>
        <dbReference type="EC" id="2.7.1.24"/>
    </reaction>
</comment>
<organism evidence="10 11">
    <name type="scientific">Lacicoccus qingdaonensis</name>
    <dbReference type="NCBI Taxonomy" id="576118"/>
    <lineage>
        <taxon>Bacteria</taxon>
        <taxon>Bacillati</taxon>
        <taxon>Bacillota</taxon>
        <taxon>Bacilli</taxon>
        <taxon>Bacillales</taxon>
        <taxon>Salinicoccaceae</taxon>
        <taxon>Lacicoccus</taxon>
    </lineage>
</organism>
<reference evidence="11" key="1">
    <citation type="submission" date="2016-10" db="EMBL/GenBank/DDBJ databases">
        <authorList>
            <person name="Varghese N."/>
            <person name="Submissions S."/>
        </authorList>
    </citation>
    <scope>NUCLEOTIDE SEQUENCE [LARGE SCALE GENOMIC DNA]</scope>
    <source>
        <strain evidence="11">CGMCC 1.8895</strain>
    </source>
</reference>
<keyword evidence="11" id="KW-1185">Reference proteome</keyword>
<comment type="subcellular location">
    <subcellularLocation>
        <location evidence="8">Cytoplasm</location>
    </subcellularLocation>
</comment>
<evidence type="ECO:0000256" key="6">
    <source>
        <dbReference type="ARBA" id="ARBA00022840"/>
    </source>
</evidence>
<evidence type="ECO:0000256" key="1">
    <source>
        <dbReference type="ARBA" id="ARBA00009018"/>
    </source>
</evidence>
<keyword evidence="5 8" id="KW-0418">Kinase</keyword>
<dbReference type="OrthoDB" id="9812943at2"/>
<evidence type="ECO:0000313" key="11">
    <source>
        <dbReference type="Proteomes" id="UP000199008"/>
    </source>
</evidence>
<dbReference type="EMBL" id="FNFY01000007">
    <property type="protein sequence ID" value="SDK70577.1"/>
    <property type="molecule type" value="Genomic_DNA"/>
</dbReference>
<evidence type="ECO:0000256" key="5">
    <source>
        <dbReference type="ARBA" id="ARBA00022777"/>
    </source>
</evidence>
<comment type="pathway">
    <text evidence="8">Cofactor biosynthesis; coenzyme A biosynthesis; CoA from (R)-pantothenate: step 5/5.</text>
</comment>